<name>A0A4Q4SXT2_9PEZI</name>
<feature type="domain" description="Rad50/SbcC-type AAA" evidence="3">
    <location>
        <begin position="469"/>
        <end position="723"/>
    </location>
</feature>
<dbReference type="Pfam" id="PF13476">
    <property type="entry name" value="AAA_23"/>
    <property type="match status" value="1"/>
</dbReference>
<dbReference type="STRING" id="155417.A0A4Q4SXT2"/>
<sequence>MKLKLRWLLMSDIHFKLYDLDRVIRTADWIAYTARQYDISRAVICGDLLTTRASQPTHVLSACYRFLDKLTSVVPHVNIILGNHDLAYRRDYTTSALEALSISRLAPFITLHSEIASHEWDGRRVFVMPFREDQGEIVKALRDLDSKEAATTLGFGHLAINRAITQKHVIAPQTGEAGRPIRYPGLTGVGDFAPLARTFTGHFHSYQTILQVTKQQPKDLQGSVTYIGAPLQLTWADLFDTQRGVVLLDPESLEHELVVSPHAVGYTAVGAQEVLADRIGAKEVQDKHVMITGKLPRLEYVSTRDRLIKLGVRNVRDLNPVAAEWQSRSMSLGKTVLPDDIQNQPDTGRKIWEELGESRPPSPAQPLAVASLGPMAHGTERKPFGLAEMVKEYVSSLDLGALLDDRREILTLVGKRLLEVSKHPLDKAARAVKYKDMLDLSPRSTLFLPSIDTPGPGMAQNIFAAHPVSLEITNFLSVQGTLRLDFKLQFQPGINFIIGHNGAGKSTIIEAITWCQFGQCIRGGLGVNDVVNDVVKKNCSVRLTFANGYTISRYRKHKEFHNRVIVERDGMIQTQFEGPNAKSTQASIDDLLGVDFSTFVRIVVLGNESTASFLSSTQLEKRQLIETVLGLEVLDGGAETCKSMLNEVDKELGDIRSQVEAKTHTIGYLTSRVKQMDEKLRCLRDEATSLTKEMQIEQQKQVVMHNEKELERNKLQEELQTLQPSPESRGALLSIRKDVSQGQDEVDKLGVLVRRAQARASVDRERAIIEQNAKATKRQLNHLEKNLEHLLEENSTLEAPASATQGDKDKKSTEASSGQGILLSIASAFHNLRTYILQLASPAARRKRGMGEQAAFRAREAVRRWDEHVRAVAGLSKDFAETQDKVANMMESIANLHRDVANRTCISESDIDIAAQKFTAQEALSIPGQLTAAIEQLRTLTEREIDLQCTYESQKEKWLRKQSDLEAHDKKINMTKKGWADHLYQLRLRLASKEQEIATNEEHLEADAKSLVKYQQKACELDRKAEGIHSHREIFAFWQSAFTRRQVAASTATFRGFVIERHLGELNRLLTQILMVMYQDARYARTATTGALKALFEADNEDNYHDNEEGNNISVLEPSLSIAPTLDYAKKSGGERKRVDLALFFALFMMSESRSPHRAGYMLVDEAFDSLDEAGQASVLKWCRWSAERLTYLFVITHSQSLVRIAEEEGTAEGGVGASVVTTKAGERGTELEVNGVRIGIPPASGREHRA</sequence>
<comment type="caution">
    <text evidence="4">The sequence shown here is derived from an EMBL/GenBank/DDBJ whole genome shotgun (WGS) entry which is preliminary data.</text>
</comment>
<evidence type="ECO:0000256" key="2">
    <source>
        <dbReference type="SAM" id="MobiDB-lite"/>
    </source>
</evidence>
<dbReference type="SUPFAM" id="SSF56300">
    <property type="entry name" value="Metallo-dependent phosphatases"/>
    <property type="match status" value="1"/>
</dbReference>
<dbReference type="InterPro" id="IPR027417">
    <property type="entry name" value="P-loop_NTPase"/>
</dbReference>
<dbReference type="Proteomes" id="UP000293360">
    <property type="component" value="Unassembled WGS sequence"/>
</dbReference>
<proteinExistence type="predicted"/>
<dbReference type="Gene3D" id="3.60.21.10">
    <property type="match status" value="1"/>
</dbReference>
<dbReference type="InterPro" id="IPR029052">
    <property type="entry name" value="Metallo-depent_PP-like"/>
</dbReference>
<dbReference type="AlphaFoldDB" id="A0A4Q4SXT2"/>
<evidence type="ECO:0000313" key="4">
    <source>
        <dbReference type="EMBL" id="RYO85152.1"/>
    </source>
</evidence>
<feature type="coiled-coil region" evidence="1">
    <location>
        <begin position="766"/>
        <end position="793"/>
    </location>
</feature>
<keyword evidence="1" id="KW-0175">Coiled coil</keyword>
<dbReference type="CDD" id="cd00838">
    <property type="entry name" value="MPP_superfamily"/>
    <property type="match status" value="1"/>
</dbReference>
<evidence type="ECO:0000259" key="3">
    <source>
        <dbReference type="Pfam" id="PF13476"/>
    </source>
</evidence>
<protein>
    <recommendedName>
        <fullName evidence="3">Rad50/SbcC-type AAA domain-containing protein</fullName>
    </recommendedName>
</protein>
<dbReference type="InterPro" id="IPR038729">
    <property type="entry name" value="Rad50/SbcC_AAA"/>
</dbReference>
<dbReference type="OrthoDB" id="18797at2759"/>
<dbReference type="Pfam" id="PF13558">
    <property type="entry name" value="SbcC_Walker_B"/>
    <property type="match status" value="1"/>
</dbReference>
<evidence type="ECO:0000256" key="1">
    <source>
        <dbReference type="SAM" id="Coils"/>
    </source>
</evidence>
<dbReference type="GO" id="GO:0016887">
    <property type="term" value="F:ATP hydrolysis activity"/>
    <property type="evidence" value="ECO:0007669"/>
    <property type="project" value="InterPro"/>
</dbReference>
<dbReference type="SUPFAM" id="SSF52540">
    <property type="entry name" value="P-loop containing nucleoside triphosphate hydrolases"/>
    <property type="match status" value="1"/>
</dbReference>
<keyword evidence="5" id="KW-1185">Reference proteome</keyword>
<evidence type="ECO:0000313" key="5">
    <source>
        <dbReference type="Proteomes" id="UP000293360"/>
    </source>
</evidence>
<dbReference type="CDD" id="cd00267">
    <property type="entry name" value="ABC_ATPase"/>
    <property type="match status" value="1"/>
</dbReference>
<dbReference type="PANTHER" id="PTHR32114:SF2">
    <property type="entry name" value="ABC TRANSPORTER ABCH.3"/>
    <property type="match status" value="1"/>
</dbReference>
<feature type="region of interest" description="Disordered" evidence="2">
    <location>
        <begin position="793"/>
        <end position="815"/>
    </location>
</feature>
<dbReference type="EMBL" id="QJNU01000823">
    <property type="protein sequence ID" value="RYO85152.1"/>
    <property type="molecule type" value="Genomic_DNA"/>
</dbReference>
<dbReference type="PANTHER" id="PTHR32114">
    <property type="entry name" value="ABC TRANSPORTER ABCH.3"/>
    <property type="match status" value="1"/>
</dbReference>
<dbReference type="GO" id="GO:0003677">
    <property type="term" value="F:DNA binding"/>
    <property type="evidence" value="ECO:0007669"/>
    <property type="project" value="UniProtKB-ARBA"/>
</dbReference>
<reference evidence="4 5" key="1">
    <citation type="submission" date="2018-06" db="EMBL/GenBank/DDBJ databases">
        <title>Complete Genomes of Monosporascus.</title>
        <authorList>
            <person name="Robinson A.J."/>
            <person name="Natvig D.O."/>
        </authorList>
    </citation>
    <scope>NUCLEOTIDE SEQUENCE [LARGE SCALE GENOMIC DNA]</scope>
    <source>
        <strain evidence="4 5">CBS 110550</strain>
    </source>
</reference>
<dbReference type="Gene3D" id="3.40.50.300">
    <property type="entry name" value="P-loop containing nucleotide triphosphate hydrolases"/>
    <property type="match status" value="2"/>
</dbReference>
<organism evidence="4 5">
    <name type="scientific">Monosporascus ibericus</name>
    <dbReference type="NCBI Taxonomy" id="155417"/>
    <lineage>
        <taxon>Eukaryota</taxon>
        <taxon>Fungi</taxon>
        <taxon>Dikarya</taxon>
        <taxon>Ascomycota</taxon>
        <taxon>Pezizomycotina</taxon>
        <taxon>Sordariomycetes</taxon>
        <taxon>Xylariomycetidae</taxon>
        <taxon>Xylariales</taxon>
        <taxon>Xylariales incertae sedis</taxon>
        <taxon>Monosporascus</taxon>
    </lineage>
</organism>
<gene>
    <name evidence="4" type="ORF">DL764_009225</name>
</gene>
<accession>A0A4Q4SXT2</accession>
<dbReference type="GO" id="GO:0006302">
    <property type="term" value="P:double-strand break repair"/>
    <property type="evidence" value="ECO:0007669"/>
    <property type="project" value="InterPro"/>
</dbReference>
<feature type="coiled-coil region" evidence="1">
    <location>
        <begin position="673"/>
        <end position="700"/>
    </location>
</feature>